<dbReference type="GO" id="GO:0005737">
    <property type="term" value="C:cytoplasm"/>
    <property type="evidence" value="ECO:0007669"/>
    <property type="project" value="UniProtKB-SubCell"/>
</dbReference>
<dbReference type="OrthoDB" id="9789043at2"/>
<dbReference type="Gene3D" id="3.40.1280.10">
    <property type="match status" value="1"/>
</dbReference>
<dbReference type="eggNOG" id="COG0219">
    <property type="taxonomic scope" value="Bacteria"/>
</dbReference>
<dbReference type="PIRSF" id="PIRSF029256">
    <property type="entry name" value="SpoU_TrmH_prd"/>
    <property type="match status" value="1"/>
</dbReference>
<name>A0A0A1ZHA3_PROMR</name>
<comment type="catalytic activity">
    <reaction evidence="6">
        <text>5-carboxymethylaminomethyluridine(34) in tRNA(Leu) + S-adenosyl-L-methionine = 5-carboxymethylaminomethyl-2'-O-methyluridine(34) in tRNA(Leu) + S-adenosyl-L-homocysteine + H(+)</text>
        <dbReference type="Rhea" id="RHEA:43088"/>
        <dbReference type="Rhea" id="RHEA-COMP:10333"/>
        <dbReference type="Rhea" id="RHEA-COMP:10334"/>
        <dbReference type="ChEBI" id="CHEBI:15378"/>
        <dbReference type="ChEBI" id="CHEBI:57856"/>
        <dbReference type="ChEBI" id="CHEBI:59789"/>
        <dbReference type="ChEBI" id="CHEBI:74508"/>
        <dbReference type="ChEBI" id="CHEBI:74511"/>
        <dbReference type="EC" id="2.1.1.207"/>
    </reaction>
</comment>
<dbReference type="EMBL" id="JNAH01000004">
    <property type="protein sequence ID" value="KGF87936.1"/>
    <property type="molecule type" value="Genomic_DNA"/>
</dbReference>
<dbReference type="PANTHER" id="PTHR42971">
    <property type="entry name" value="TRNA (CYTIDINE(34)-2'-O)-METHYLTRANSFERASE"/>
    <property type="match status" value="1"/>
</dbReference>
<evidence type="ECO:0000256" key="2">
    <source>
        <dbReference type="ARBA" id="ARBA00022603"/>
    </source>
</evidence>
<dbReference type="InterPro" id="IPR016914">
    <property type="entry name" value="TrmL"/>
</dbReference>
<evidence type="ECO:0000256" key="1">
    <source>
        <dbReference type="ARBA" id="ARBA00022490"/>
    </source>
</evidence>
<dbReference type="InterPro" id="IPR029026">
    <property type="entry name" value="tRNA_m1G_MTases_N"/>
</dbReference>
<dbReference type="STRING" id="59925.EU91_0971"/>
<keyword evidence="2 6" id="KW-0489">Methyltransferase</keyword>
<feature type="domain" description="tRNA/rRNA methyltransferase SpoU type" evidence="8">
    <location>
        <begin position="3"/>
        <end position="148"/>
    </location>
</feature>
<keyword evidence="5 6" id="KW-0819">tRNA processing</keyword>
<dbReference type="CDD" id="cd18094">
    <property type="entry name" value="SpoU-like_TrmL"/>
    <property type="match status" value="1"/>
</dbReference>
<keyword evidence="1 6" id="KW-0963">Cytoplasm</keyword>
<evidence type="ECO:0000256" key="6">
    <source>
        <dbReference type="HAMAP-Rule" id="MF_01885"/>
    </source>
</evidence>
<dbReference type="GO" id="GO:0141098">
    <property type="term" value="F:tRNA (cytidine(34)-2'-O)-methyltransferase activity"/>
    <property type="evidence" value="ECO:0007669"/>
    <property type="project" value="RHEA"/>
</dbReference>
<gene>
    <name evidence="9" type="ORF">EU91_0971</name>
</gene>
<dbReference type="Proteomes" id="UP000030598">
    <property type="component" value="Unassembled WGS sequence"/>
</dbReference>
<dbReference type="GO" id="GO:0003723">
    <property type="term" value="F:RNA binding"/>
    <property type="evidence" value="ECO:0007669"/>
    <property type="project" value="InterPro"/>
</dbReference>
<evidence type="ECO:0000259" key="8">
    <source>
        <dbReference type="Pfam" id="PF00588"/>
    </source>
</evidence>
<dbReference type="Pfam" id="PF00588">
    <property type="entry name" value="SpoU_methylase"/>
    <property type="match status" value="1"/>
</dbReference>
<comment type="subcellular location">
    <subcellularLocation>
        <location evidence="6">Cytoplasm</location>
    </subcellularLocation>
</comment>
<dbReference type="RefSeq" id="WP_032524549.1">
    <property type="nucleotide sequence ID" value="NZ_CP138934.1"/>
</dbReference>
<dbReference type="PANTHER" id="PTHR42971:SF1">
    <property type="entry name" value="TRNA (CYTIDINE(34)-2'-O)-METHYLTRANSFERASE"/>
    <property type="match status" value="1"/>
</dbReference>
<comment type="caution">
    <text evidence="9">The sequence shown here is derived from an EMBL/GenBank/DDBJ whole genome shotgun (WGS) entry which is preliminary data.</text>
</comment>
<comment type="caution">
    <text evidence="6">Lacks conserved residue(s) required for the propagation of feature annotation.</text>
</comment>
<dbReference type="GO" id="GO:0141102">
    <property type="term" value="F:tRNA (5-carboxymethylaminomethyluridine(34)-2'-O)-methyltransferase activity"/>
    <property type="evidence" value="ECO:0007669"/>
    <property type="project" value="RHEA"/>
</dbReference>
<dbReference type="HAMAP" id="MF_01885">
    <property type="entry name" value="tRNA_methyltr_TrmL"/>
    <property type="match status" value="1"/>
</dbReference>
<comment type="catalytic activity">
    <reaction evidence="6">
        <text>cytidine(34) in tRNA + S-adenosyl-L-methionine = 2'-O-methylcytidine(34) in tRNA + S-adenosyl-L-homocysteine + H(+)</text>
        <dbReference type="Rhea" id="RHEA:43084"/>
        <dbReference type="Rhea" id="RHEA-COMP:10331"/>
        <dbReference type="Rhea" id="RHEA-COMP:10332"/>
        <dbReference type="ChEBI" id="CHEBI:15378"/>
        <dbReference type="ChEBI" id="CHEBI:57856"/>
        <dbReference type="ChEBI" id="CHEBI:59789"/>
        <dbReference type="ChEBI" id="CHEBI:74495"/>
        <dbReference type="ChEBI" id="CHEBI:82748"/>
        <dbReference type="EC" id="2.1.1.207"/>
    </reaction>
</comment>
<dbReference type="GO" id="GO:0002130">
    <property type="term" value="P:wobble position ribose methylation"/>
    <property type="evidence" value="ECO:0007669"/>
    <property type="project" value="TreeGrafter"/>
</dbReference>
<keyword evidence="4 6" id="KW-0949">S-adenosyl-L-methionine</keyword>
<dbReference type="SUPFAM" id="SSF75217">
    <property type="entry name" value="alpha/beta knot"/>
    <property type="match status" value="1"/>
</dbReference>
<proteinExistence type="inferred from homology"/>
<organism evidence="9 10">
    <name type="scientific">Prochlorococcus marinus str. GP2</name>
    <dbReference type="NCBI Taxonomy" id="59925"/>
    <lineage>
        <taxon>Bacteria</taxon>
        <taxon>Bacillati</taxon>
        <taxon>Cyanobacteriota</taxon>
        <taxon>Cyanophyceae</taxon>
        <taxon>Synechococcales</taxon>
        <taxon>Prochlorococcaceae</taxon>
        <taxon>Prochlorococcus</taxon>
    </lineage>
</organism>
<evidence type="ECO:0000313" key="9">
    <source>
        <dbReference type="EMBL" id="KGF87936.1"/>
    </source>
</evidence>
<reference evidence="10" key="1">
    <citation type="journal article" date="2014" name="Sci. Data">
        <title>Genomes of diverse isolates of the marine cyanobacterium Prochlorococcus.</title>
        <authorList>
            <person name="Biller S."/>
            <person name="Berube P."/>
            <person name="Thompson J."/>
            <person name="Kelly L."/>
            <person name="Roggensack S."/>
            <person name="Awad L."/>
            <person name="Roache-Johnson K."/>
            <person name="Ding H."/>
            <person name="Giovannoni S.J."/>
            <person name="Moore L.R."/>
            <person name="Chisholm S.W."/>
        </authorList>
    </citation>
    <scope>NUCLEOTIDE SEQUENCE [LARGE SCALE GENOMIC DNA]</scope>
    <source>
        <strain evidence="10">GP2</strain>
    </source>
</reference>
<feature type="binding site" evidence="6 7">
    <location>
        <position position="99"/>
    </location>
    <ligand>
        <name>S-adenosyl-L-methionine</name>
        <dbReference type="ChEBI" id="CHEBI:59789"/>
    </ligand>
</feature>
<evidence type="ECO:0000256" key="4">
    <source>
        <dbReference type="ARBA" id="ARBA00022691"/>
    </source>
</evidence>
<evidence type="ECO:0000256" key="3">
    <source>
        <dbReference type="ARBA" id="ARBA00022679"/>
    </source>
</evidence>
<feature type="binding site" evidence="6 7">
    <location>
        <position position="136"/>
    </location>
    <ligand>
        <name>S-adenosyl-L-methionine</name>
        <dbReference type="ChEBI" id="CHEBI:59789"/>
    </ligand>
</feature>
<dbReference type="AlphaFoldDB" id="A0A0A1ZHA3"/>
<comment type="similarity">
    <text evidence="6">Belongs to the class IV-like SAM-binding methyltransferase superfamily. RNA methyltransferase TrmH family. TrmL subfamily.</text>
</comment>
<dbReference type="InterPro" id="IPR029028">
    <property type="entry name" value="Alpha/beta_knot_MTases"/>
</dbReference>
<dbReference type="InterPro" id="IPR001537">
    <property type="entry name" value="SpoU_MeTrfase"/>
</dbReference>
<dbReference type="EC" id="2.1.1.207" evidence="6"/>
<comment type="function">
    <text evidence="6">Could methylate the ribose at the nucleotide 34 wobble position in tRNA.</text>
</comment>
<protein>
    <recommendedName>
        <fullName evidence="6">Putative tRNA (cytidine(34)-2'-O)-methyltransferase</fullName>
        <ecNumber evidence="6">2.1.1.207</ecNumber>
    </recommendedName>
    <alternativeName>
        <fullName evidence="6">tRNA (cytidine/uridine-2'-O-)-methyltransferase</fullName>
    </alternativeName>
</protein>
<evidence type="ECO:0000256" key="5">
    <source>
        <dbReference type="ARBA" id="ARBA00022694"/>
    </source>
</evidence>
<evidence type="ECO:0000256" key="7">
    <source>
        <dbReference type="PIRSR" id="PIRSR029256-1"/>
    </source>
</evidence>
<feature type="binding site" evidence="6 7">
    <location>
        <position position="121"/>
    </location>
    <ligand>
        <name>S-adenosyl-L-methionine</name>
        <dbReference type="ChEBI" id="CHEBI:59789"/>
    </ligand>
</feature>
<keyword evidence="3 6" id="KW-0808">Transferase</keyword>
<sequence length="160" mass="18334">MEVSLFEPRIPQNTGNIARSCAAFDISLNLIEPLGFKIEDKYLKRAGLDYWPLVNINKYENFDKFLQSKSTKRIISFSKKNGMYLNDFKFLEDDVLLFGREDSGLPDSIINKSDFLISIFMPNLQTESNDNKGVRSLNLSVACGIAIYEAHKQINFQNHN</sequence>
<accession>A0A0A1ZHA3</accession>
<evidence type="ECO:0000313" key="10">
    <source>
        <dbReference type="Proteomes" id="UP000030598"/>
    </source>
</evidence>